<feature type="domain" description="UbiC transcription regulator-associated" evidence="1">
    <location>
        <begin position="2"/>
        <end position="94"/>
    </location>
</feature>
<gene>
    <name evidence="2" type="ORF">E9229_001774</name>
</gene>
<dbReference type="PANTHER" id="PTHR44846">
    <property type="entry name" value="MANNOSYL-D-GLYCERATE TRANSPORT/METABOLISM SYSTEM REPRESSOR MNGR-RELATED"/>
    <property type="match status" value="1"/>
</dbReference>
<sequence length="94" mass="10165">MGISRRDPVVQVVRLRLLDGVPAMVEASAFVHSVGRRLFDFDADSGSIFGFLSDAGVDLRRGRHTIDAVAATAGDAELLGVEESSPLLRERRLT</sequence>
<dbReference type="AlphaFoldDB" id="A0A839QJ01"/>
<dbReference type="RefSeq" id="WP_246380443.1">
    <property type="nucleotide sequence ID" value="NZ_BAABGK010000091.1"/>
</dbReference>
<protein>
    <submittedName>
        <fullName evidence="2">DNA-binding GntR family transcriptional regulator</fullName>
    </submittedName>
</protein>
<dbReference type="InterPro" id="IPR011663">
    <property type="entry name" value="UTRA"/>
</dbReference>
<dbReference type="GO" id="GO:0045892">
    <property type="term" value="P:negative regulation of DNA-templated transcription"/>
    <property type="evidence" value="ECO:0007669"/>
    <property type="project" value="TreeGrafter"/>
</dbReference>
<dbReference type="Proteomes" id="UP000523000">
    <property type="component" value="Unassembled WGS sequence"/>
</dbReference>
<keyword evidence="2" id="KW-0238">DNA-binding</keyword>
<dbReference type="InterPro" id="IPR050679">
    <property type="entry name" value="Bact_HTH_transcr_reg"/>
</dbReference>
<dbReference type="GO" id="GO:0003677">
    <property type="term" value="F:DNA binding"/>
    <property type="evidence" value="ECO:0007669"/>
    <property type="project" value="UniProtKB-KW"/>
</dbReference>
<dbReference type="Pfam" id="PF07702">
    <property type="entry name" value="UTRA"/>
    <property type="match status" value="1"/>
</dbReference>
<proteinExistence type="predicted"/>
<comment type="caution">
    <text evidence="2">The sequence shown here is derived from an EMBL/GenBank/DDBJ whole genome shotgun (WGS) entry which is preliminary data.</text>
</comment>
<dbReference type="EMBL" id="JACHVS010000001">
    <property type="protein sequence ID" value="MBB2995583.1"/>
    <property type="molecule type" value="Genomic_DNA"/>
</dbReference>
<evidence type="ECO:0000313" key="2">
    <source>
        <dbReference type="EMBL" id="MBB2995583.1"/>
    </source>
</evidence>
<dbReference type="SUPFAM" id="SSF64288">
    <property type="entry name" value="Chorismate lyase-like"/>
    <property type="match status" value="1"/>
</dbReference>
<organism evidence="2 3">
    <name type="scientific">Paeniglutamicibacter cryotolerans</name>
    <dbReference type="NCBI Taxonomy" id="670079"/>
    <lineage>
        <taxon>Bacteria</taxon>
        <taxon>Bacillati</taxon>
        <taxon>Actinomycetota</taxon>
        <taxon>Actinomycetes</taxon>
        <taxon>Micrococcales</taxon>
        <taxon>Micrococcaceae</taxon>
        <taxon>Paeniglutamicibacter</taxon>
    </lineage>
</organism>
<evidence type="ECO:0000259" key="1">
    <source>
        <dbReference type="Pfam" id="PF07702"/>
    </source>
</evidence>
<reference evidence="2 3" key="1">
    <citation type="submission" date="2020-08" db="EMBL/GenBank/DDBJ databases">
        <title>Sequencing the genomes of 1000 actinobacteria strains.</title>
        <authorList>
            <person name="Klenk H.-P."/>
        </authorList>
    </citation>
    <scope>NUCLEOTIDE SEQUENCE [LARGE SCALE GENOMIC DNA]</scope>
    <source>
        <strain evidence="2 3">DSM 22826</strain>
    </source>
</reference>
<accession>A0A839QJ01</accession>
<dbReference type="Gene3D" id="3.40.1410.10">
    <property type="entry name" value="Chorismate lyase-like"/>
    <property type="match status" value="1"/>
</dbReference>
<dbReference type="InterPro" id="IPR028978">
    <property type="entry name" value="Chorismate_lyase_/UTRA_dom_sf"/>
</dbReference>
<dbReference type="PANTHER" id="PTHR44846:SF17">
    <property type="entry name" value="GNTR-FAMILY TRANSCRIPTIONAL REGULATOR"/>
    <property type="match status" value="1"/>
</dbReference>
<name>A0A839QJ01_9MICC</name>
<keyword evidence="3" id="KW-1185">Reference proteome</keyword>
<evidence type="ECO:0000313" key="3">
    <source>
        <dbReference type="Proteomes" id="UP000523000"/>
    </source>
</evidence>